<dbReference type="AlphaFoldDB" id="D3TLI3"/>
<accession>D3TLI3</accession>
<reference evidence="2 3" key="3">
    <citation type="submission" date="2014-03" db="EMBL/GenBank/DDBJ databases">
        <title>Genome Sequence of the Tsetse Fly (Glossina morsitans): Vector of African Trypanosomiasis.</title>
        <authorList>
            <consortium name="International Glossina Genome Initiative W.H.O."/>
            <person name="Lawson D."/>
        </authorList>
    </citation>
    <scope>NUCLEOTIDE SEQUENCE [LARGE SCALE GENOMIC DNA]</scope>
    <source>
        <strain evidence="2 3">Yale</strain>
    </source>
</reference>
<name>D3TLI3_GLOMM</name>
<reference evidence="1" key="2">
    <citation type="submission" date="2010-01" db="EMBL/GenBank/DDBJ databases">
        <authorList>
            <consortium name="International Glossina Genome Initiative"/>
            <person name="da Silva J."/>
            <person name="Ribeiro J.M.C."/>
            <person name="Abbeele J.V."/>
            <person name="Attardo G."/>
            <person name="Hao Z."/>
            <person name="Haines L.R."/>
            <person name="Soares M.B."/>
            <person name="Berriman M."/>
            <person name="Aksoy S."/>
            <person name="Lehane M.J."/>
        </authorList>
    </citation>
    <scope>NUCLEOTIDE SEQUENCE</scope>
    <source>
        <tissue evidence="1">Salivary gland</tissue>
    </source>
</reference>
<evidence type="ECO:0000313" key="1">
    <source>
        <dbReference type="EMBL" id="ADD18561.1"/>
    </source>
</evidence>
<reference evidence="2" key="5">
    <citation type="submission" date="2016-10" db="UniProtKB">
        <authorList>
            <consortium name="VectorBase"/>
        </authorList>
    </citation>
    <scope>IDENTIFICATION</scope>
    <source>
        <strain evidence="2">Yale</strain>
    </source>
</reference>
<dbReference type="VEuPathDB" id="VectorBase:GMOY001389"/>
<reference evidence="2" key="6">
    <citation type="submission" date="2025-05" db="UniProtKB">
        <authorList>
            <consortium name="EnsemblMetazoa"/>
        </authorList>
    </citation>
    <scope>IDENTIFICATION</scope>
    <source>
        <strain evidence="2">Yale</strain>
    </source>
</reference>
<dbReference type="EMBL" id="EZ422285">
    <property type="protein sequence ID" value="ADD18561.1"/>
    <property type="molecule type" value="mRNA"/>
</dbReference>
<reference evidence="1" key="1">
    <citation type="journal article" date="2010" name="BMC Genomics">
        <title>An insight into the sialome of Glossina morsitans morsitans.</title>
        <authorList>
            <person name="Alves-Silva J."/>
            <person name="Ribeiro J.M."/>
            <person name="Van Den Abbeele J."/>
            <person name="Attardo G."/>
            <person name="Hao Z."/>
            <person name="Haines L.R."/>
            <person name="Soares M.B."/>
            <person name="Berriman M."/>
            <person name="Aksoy S."/>
            <person name="Lehane M.J."/>
        </authorList>
    </citation>
    <scope>NUCLEOTIDE SEQUENCE</scope>
    <source>
        <tissue evidence="1">Salivary gland</tissue>
    </source>
</reference>
<protein>
    <submittedName>
        <fullName evidence="1 2">Uncharacterized protein</fullName>
    </submittedName>
</protein>
<dbReference type="EMBL" id="CCAG010021380">
    <property type="status" value="NOT_ANNOTATED_CDS"/>
    <property type="molecule type" value="Genomic_DNA"/>
</dbReference>
<evidence type="ECO:0000313" key="2">
    <source>
        <dbReference type="EnsemblMetazoa" id="GMOY001389-PA"/>
    </source>
</evidence>
<dbReference type="EnsemblMetazoa" id="GMOY001389-RA">
    <property type="protein sequence ID" value="GMOY001389-PA"/>
    <property type="gene ID" value="GMOY001389"/>
</dbReference>
<evidence type="ECO:0000313" key="3">
    <source>
        <dbReference type="Proteomes" id="UP000092444"/>
    </source>
</evidence>
<dbReference type="Proteomes" id="UP000092444">
    <property type="component" value="Unassembled WGS sequence"/>
</dbReference>
<proteinExistence type="evidence at transcript level"/>
<sequence length="68" mass="7648">MPADKLNHLVGATTRYIAGRNAVQTSYWRTGPDGRLIKYSKVTEFGKAQKMPASIRLAYANRNYLSTK</sequence>
<keyword evidence="3" id="KW-1185">Reference proteome</keyword>
<reference evidence="2" key="4">
    <citation type="submission" date="2014-03" db="EMBL/GenBank/DDBJ databases">
        <title>Genome Sequence of the Tsetse Fly (Glossina morsitans): Vector of African Trypanosomiasis.</title>
        <authorList>
            <person name="Lawson D."/>
        </authorList>
    </citation>
    <scope>NUCLEOTIDE SEQUENCE [LARGE SCALE GENOMIC DNA]</scope>
    <source>
        <strain evidence="2">Yale</strain>
    </source>
</reference>
<organism evidence="1">
    <name type="scientific">Glossina morsitans morsitans</name>
    <name type="common">Savannah tsetse fly</name>
    <dbReference type="NCBI Taxonomy" id="37546"/>
    <lineage>
        <taxon>Eukaryota</taxon>
        <taxon>Metazoa</taxon>
        <taxon>Ecdysozoa</taxon>
        <taxon>Arthropoda</taxon>
        <taxon>Hexapoda</taxon>
        <taxon>Insecta</taxon>
        <taxon>Pterygota</taxon>
        <taxon>Neoptera</taxon>
        <taxon>Endopterygota</taxon>
        <taxon>Diptera</taxon>
        <taxon>Brachycera</taxon>
        <taxon>Muscomorpha</taxon>
        <taxon>Hippoboscoidea</taxon>
        <taxon>Glossinidae</taxon>
        <taxon>Glossina</taxon>
    </lineage>
</organism>